<name>A0A9P5GSF5_PENCR</name>
<sequence>MVAPSVRSNDETAKPASLGSYAALPLMNIVFGQLVGNFNEYFIPGSGITEQSFKSSVNQDR</sequence>
<comment type="caution">
    <text evidence="1">The sequence shown here is derived from an EMBL/GenBank/DDBJ whole genome shotgun (WGS) entry which is preliminary data.</text>
</comment>
<dbReference type="EMBL" id="JAAOZQ010000009">
    <property type="protein sequence ID" value="KAF7528709.1"/>
    <property type="molecule type" value="Genomic_DNA"/>
</dbReference>
<organism evidence="1 2">
    <name type="scientific">Penicillium crustosum</name>
    <name type="common">Blue mold fungus</name>
    <dbReference type="NCBI Taxonomy" id="36656"/>
    <lineage>
        <taxon>Eukaryota</taxon>
        <taxon>Fungi</taxon>
        <taxon>Dikarya</taxon>
        <taxon>Ascomycota</taxon>
        <taxon>Pezizomycotina</taxon>
        <taxon>Eurotiomycetes</taxon>
        <taxon>Eurotiomycetidae</taxon>
        <taxon>Eurotiales</taxon>
        <taxon>Aspergillaceae</taxon>
        <taxon>Penicillium</taxon>
    </lineage>
</organism>
<proteinExistence type="predicted"/>
<evidence type="ECO:0000313" key="1">
    <source>
        <dbReference type="EMBL" id="KAF7528709.1"/>
    </source>
</evidence>
<dbReference type="Proteomes" id="UP000701341">
    <property type="component" value="Unassembled WGS sequence"/>
</dbReference>
<protein>
    <submittedName>
        <fullName evidence="1">Uncharacterized protein</fullName>
    </submittedName>
</protein>
<evidence type="ECO:0000313" key="2">
    <source>
        <dbReference type="Proteomes" id="UP000701341"/>
    </source>
</evidence>
<reference evidence="1" key="1">
    <citation type="submission" date="2020-02" db="EMBL/GenBank/DDBJ databases">
        <authorList>
            <person name="Lichtner F.J."/>
        </authorList>
    </citation>
    <scope>NUCLEOTIDE SEQUENCE</scope>
    <source>
        <strain evidence="1">G10</strain>
    </source>
</reference>
<dbReference type="AlphaFoldDB" id="A0A9P5GSF5"/>
<keyword evidence="2" id="KW-1185">Reference proteome</keyword>
<accession>A0A9P5GSF5</accession>
<gene>
    <name evidence="1" type="ORF">PCG10_010245</name>
</gene>